<gene>
    <name evidence="1" type="ORF">CHKLHMKO_00307</name>
</gene>
<proteinExistence type="predicted"/>
<sequence length="136" mass="15556">MYFDHCISKNGYGDINKSRSFNTLPAGNCITDQWHYCLCNLLLYFCTTKLCSAVSQINGTTVSATYYYISARRSCAVLYHRSMALLSLQLTRACSKYRPMLQSIRLFFTANCYPARSRRACIICSSPRFLLVNHIC</sequence>
<evidence type="ECO:0000313" key="2">
    <source>
        <dbReference type="Proteomes" id="UP000610373"/>
    </source>
</evidence>
<comment type="caution">
    <text evidence="1">The sequence shown here is derived from an EMBL/GenBank/DDBJ whole genome shotgun (WGS) entry which is preliminary data.</text>
</comment>
<name>A0A811TA45_9EURY</name>
<dbReference type="AlphaFoldDB" id="A0A811TA45"/>
<accession>A0A811TA45</accession>
<reference evidence="1" key="1">
    <citation type="submission" date="2020-10" db="EMBL/GenBank/DDBJ databases">
        <authorList>
            <person name="Hahn C.J."/>
            <person name="Laso-Perez R."/>
            <person name="Vulcano F."/>
            <person name="Vaziourakis K.-M."/>
            <person name="Stokke R."/>
            <person name="Steen I.H."/>
            <person name="Teske A."/>
            <person name="Boetius A."/>
            <person name="Liebeke M."/>
            <person name="Amann R."/>
            <person name="Knittel K."/>
        </authorList>
    </citation>
    <scope>NUCLEOTIDE SEQUENCE</scope>
    <source>
        <strain evidence="1">Gfbio:e3339647-f889-4370-9287-4fb5cb688e4c:AG392O15_GoMArc1</strain>
    </source>
</reference>
<dbReference type="Proteomes" id="UP000610373">
    <property type="component" value="Unassembled WGS sequence"/>
</dbReference>
<evidence type="ECO:0000313" key="1">
    <source>
        <dbReference type="EMBL" id="CAD6492600.1"/>
    </source>
</evidence>
<organism evidence="1 2">
    <name type="scientific">Candidatus Argoarchaeum ethanivorans</name>
    <dbReference type="NCBI Taxonomy" id="2608793"/>
    <lineage>
        <taxon>Archaea</taxon>
        <taxon>Methanobacteriati</taxon>
        <taxon>Methanobacteriota</taxon>
        <taxon>Stenosarchaea group</taxon>
        <taxon>Methanomicrobia</taxon>
        <taxon>Methanosarcinales</taxon>
        <taxon>Methanosarcinales incertae sedis</taxon>
        <taxon>GOM Arc I cluster</taxon>
        <taxon>Candidatus Argoarchaeum</taxon>
    </lineage>
</organism>
<dbReference type="EMBL" id="CAJHIO010000015">
    <property type="protein sequence ID" value="CAD6492600.1"/>
    <property type="molecule type" value="Genomic_DNA"/>
</dbReference>
<protein>
    <submittedName>
        <fullName evidence="1">Uncharacterized protein</fullName>
    </submittedName>
</protein>